<dbReference type="Pfam" id="PF00694">
    <property type="entry name" value="Aconitase_C"/>
    <property type="match status" value="1"/>
</dbReference>
<evidence type="ECO:0000256" key="1">
    <source>
        <dbReference type="ARBA" id="ARBA00009869"/>
    </source>
</evidence>
<comment type="caution">
    <text evidence="5">The sequence shown here is derived from an EMBL/GenBank/DDBJ whole genome shotgun (WGS) entry which is preliminary data.</text>
</comment>
<dbReference type="GO" id="GO:0003861">
    <property type="term" value="F:3-isopropylmalate dehydratase activity"/>
    <property type="evidence" value="ECO:0007669"/>
    <property type="project" value="UniProtKB-UniRule"/>
</dbReference>
<dbReference type="HAMAP" id="MF_01032">
    <property type="entry name" value="LeuD_type2"/>
    <property type="match status" value="1"/>
</dbReference>
<dbReference type="FunFam" id="3.20.19.10:FF:000007">
    <property type="entry name" value="Isopropylmalate/citramalate isomerase small subunit"/>
    <property type="match status" value="1"/>
</dbReference>
<dbReference type="UniPathway" id="UPA00048">
    <property type="reaction ID" value="UER00071"/>
</dbReference>
<keyword evidence="3" id="KW-0028">Amino-acid biosynthesis</keyword>
<comment type="catalytic activity">
    <reaction evidence="3">
        <text>(2R,3S)-3-isopropylmalate = (2S)-2-isopropylmalate</text>
        <dbReference type="Rhea" id="RHEA:32287"/>
        <dbReference type="ChEBI" id="CHEBI:1178"/>
        <dbReference type="ChEBI" id="CHEBI:35121"/>
        <dbReference type="EC" id="4.2.1.33"/>
    </reaction>
</comment>
<dbReference type="NCBIfam" id="TIGR02087">
    <property type="entry name" value="LEUD_arch"/>
    <property type="match status" value="1"/>
</dbReference>
<sequence>MDKIIEGRVLKLGDDIDTDSILPGRYLTLSKPEDLGKHVMEGYDLHYKDKIQEGDVIVAGSNFGCGSSREHAPIALKASGIKAVVAKSFARIFYRNAINIGLTLVEAHEGPDEIEEEDTVKIDLENGTLTNKTKNQEYATTSLPEFMFEILENDGLIKYLNKTRFNE</sequence>
<comment type="similarity">
    <text evidence="1 3">Belongs to the LeuD family. LeuD type 2 subfamily.</text>
</comment>
<comment type="caution">
    <text evidence="3">Lacks conserved residue(s) required for the propagation of feature annotation.</text>
</comment>
<dbReference type="Proteomes" id="UP000248557">
    <property type="component" value="Unassembled WGS sequence"/>
</dbReference>
<dbReference type="PANTHER" id="PTHR43345">
    <property type="entry name" value="3-ISOPROPYLMALATE DEHYDRATASE SMALL SUBUNIT 2-RELATED-RELATED"/>
    <property type="match status" value="1"/>
</dbReference>
<evidence type="ECO:0000313" key="5">
    <source>
        <dbReference type="EMBL" id="RAP02366.1"/>
    </source>
</evidence>
<dbReference type="SUPFAM" id="SSF52016">
    <property type="entry name" value="LeuD/IlvD-like"/>
    <property type="match status" value="1"/>
</dbReference>
<keyword evidence="3" id="KW-0432">Leucine biosynthesis</keyword>
<dbReference type="InterPro" id="IPR015928">
    <property type="entry name" value="Aconitase/3IPM_dehydase_swvl"/>
</dbReference>
<dbReference type="EC" id="4.2.1.33" evidence="3"/>
<feature type="domain" description="Aconitase A/isopropylmalate dehydratase small subunit swivel" evidence="4">
    <location>
        <begin position="38"/>
        <end position="104"/>
    </location>
</feature>
<comment type="function">
    <text evidence="3">Catalyzes the isomerization between 2-isopropylmalate and 3-isopropylmalate, via the formation of 2-isopropylmaleate.</text>
</comment>
<dbReference type="OMA" id="NCINLGV"/>
<protein>
    <recommendedName>
        <fullName evidence="3">3-isopropylmalate dehydratase small subunit</fullName>
        <ecNumber evidence="3">4.2.1.33</ecNumber>
    </recommendedName>
    <alternativeName>
        <fullName evidence="3">Alpha-IPM isomerase</fullName>
        <shortName evidence="3">IPMI</shortName>
    </alternativeName>
    <alternativeName>
        <fullName evidence="3">Isopropylmalate isomerase</fullName>
    </alternativeName>
</protein>
<comment type="pathway">
    <text evidence="3">Amino-acid biosynthesis; L-leucine biosynthesis; L-leucine from 3-methyl-2-oxobutanoate: step 2/4.</text>
</comment>
<keyword evidence="3" id="KW-0100">Branched-chain amino acid biosynthesis</keyword>
<dbReference type="GO" id="GO:0009098">
    <property type="term" value="P:L-leucine biosynthetic process"/>
    <property type="evidence" value="ECO:0007669"/>
    <property type="project" value="UniProtKB-UniRule"/>
</dbReference>
<comment type="subunit">
    <text evidence="3">Heterodimer of LeuC and LeuD.</text>
</comment>
<proteinExistence type="inferred from homology"/>
<evidence type="ECO:0000256" key="2">
    <source>
        <dbReference type="ARBA" id="ARBA00023239"/>
    </source>
</evidence>
<dbReference type="CDD" id="cd01577">
    <property type="entry name" value="IPMI_Swivel"/>
    <property type="match status" value="1"/>
</dbReference>
<dbReference type="EMBL" id="NGJK01000093">
    <property type="protein sequence ID" value="RAP02366.1"/>
    <property type="molecule type" value="Genomic_DNA"/>
</dbReference>
<dbReference type="InterPro" id="IPR011827">
    <property type="entry name" value="LeuD_type2/HacB/DmdB"/>
</dbReference>
<dbReference type="InterPro" id="IPR033940">
    <property type="entry name" value="IPMI_Swivel"/>
</dbReference>
<dbReference type="PANTHER" id="PTHR43345:SF2">
    <property type="entry name" value="3-ISOPROPYLMALATE DEHYDRATASE SMALL SUBUNIT 1"/>
    <property type="match status" value="1"/>
</dbReference>
<evidence type="ECO:0000259" key="4">
    <source>
        <dbReference type="Pfam" id="PF00694"/>
    </source>
</evidence>
<dbReference type="InterPro" id="IPR000573">
    <property type="entry name" value="AconitaseA/IPMdHydase_ssu_swvl"/>
</dbReference>
<keyword evidence="2 3" id="KW-0456">Lyase</keyword>
<dbReference type="RefSeq" id="WP_011407054.1">
    <property type="nucleotide sequence ID" value="NZ_CATZNA010000080.1"/>
</dbReference>
<dbReference type="GeneID" id="3854695"/>
<reference evidence="5 6" key="1">
    <citation type="submission" date="2017-05" db="EMBL/GenBank/DDBJ databases">
        <title>Host range expansion of the Methanosphaera genus to humans and monogastric animals involves recent and extensive reduction in genome content.</title>
        <authorList>
            <person name="Hoedt E.C."/>
            <person name="Volmer J.G."/>
            <person name="Parks D.H."/>
            <person name="Rosewarne C.P."/>
            <person name="Denman S.E."/>
            <person name="Mcsweeney C.S."/>
            <person name="O Cuiv P."/>
            <person name="Hugenholtz P."/>
            <person name="Tyson G.W."/>
            <person name="Morrison M."/>
        </authorList>
    </citation>
    <scope>NUCLEOTIDE SEQUENCE [LARGE SCALE GENOMIC DNA]</scope>
    <source>
        <strain evidence="5 6">PA5</strain>
    </source>
</reference>
<dbReference type="Gene3D" id="3.20.19.10">
    <property type="entry name" value="Aconitase, domain 4"/>
    <property type="match status" value="1"/>
</dbReference>
<evidence type="ECO:0000313" key="6">
    <source>
        <dbReference type="Proteomes" id="UP000248557"/>
    </source>
</evidence>
<accession>A0A328Q465</accession>
<name>A0A328Q465_9EURY</name>
<dbReference type="AlphaFoldDB" id="A0A328Q465"/>
<gene>
    <name evidence="3" type="primary">leuD</name>
    <name evidence="5" type="ORF">CA615_07435</name>
</gene>
<evidence type="ECO:0000256" key="3">
    <source>
        <dbReference type="HAMAP-Rule" id="MF_01032"/>
    </source>
</evidence>
<dbReference type="InterPro" id="IPR050075">
    <property type="entry name" value="LeuD"/>
</dbReference>
<organism evidence="5 6">
    <name type="scientific">Methanosphaera stadtmanae</name>
    <dbReference type="NCBI Taxonomy" id="2317"/>
    <lineage>
        <taxon>Archaea</taxon>
        <taxon>Methanobacteriati</taxon>
        <taxon>Methanobacteriota</taxon>
        <taxon>Methanomada group</taxon>
        <taxon>Methanobacteria</taxon>
        <taxon>Methanobacteriales</taxon>
        <taxon>Methanobacteriaceae</taxon>
        <taxon>Methanosphaera</taxon>
    </lineage>
</organism>